<dbReference type="EMBL" id="JBAKUA010000020">
    <property type="protein sequence ID" value="MEH1547487.1"/>
    <property type="molecule type" value="Genomic_DNA"/>
</dbReference>
<dbReference type="SMART" id="SM01134">
    <property type="entry name" value="DeoRC"/>
    <property type="match status" value="1"/>
</dbReference>
<evidence type="ECO:0000256" key="2">
    <source>
        <dbReference type="ARBA" id="ARBA00022491"/>
    </source>
</evidence>
<dbReference type="Pfam" id="PF08220">
    <property type="entry name" value="HTH_DeoR"/>
    <property type="match status" value="1"/>
</dbReference>
<dbReference type="Pfam" id="PF00455">
    <property type="entry name" value="DeoRC"/>
    <property type="match status" value="1"/>
</dbReference>
<dbReference type="PROSITE" id="PS51000">
    <property type="entry name" value="HTH_DEOR_2"/>
    <property type="match status" value="1"/>
</dbReference>
<dbReference type="EMBL" id="NOWI01000001">
    <property type="protein sequence ID" value="RFT46918.1"/>
    <property type="molecule type" value="Genomic_DNA"/>
</dbReference>
<reference evidence="9 10" key="1">
    <citation type="submission" date="2017-07" db="EMBL/GenBank/DDBJ databases">
        <authorList>
            <person name="Sun Z.S."/>
            <person name="Albrecht U."/>
            <person name="Echele G."/>
            <person name="Lee C.C."/>
        </authorList>
    </citation>
    <scope>NUCLEOTIDE SEQUENCE [LARGE SCALE GENOMIC DNA]</scope>
    <source>
        <strain evidence="9 10">P16-029</strain>
    </source>
</reference>
<evidence type="ECO:0000313" key="10">
    <source>
        <dbReference type="Proteomes" id="UP000259211"/>
    </source>
</evidence>
<evidence type="ECO:0000313" key="8">
    <source>
        <dbReference type="EMBL" id="MEH1547487.1"/>
    </source>
</evidence>
<evidence type="ECO:0000259" key="7">
    <source>
        <dbReference type="PROSITE" id="PS51000"/>
    </source>
</evidence>
<dbReference type="SMART" id="SM00420">
    <property type="entry name" value="HTH_DEOR"/>
    <property type="match status" value="1"/>
</dbReference>
<dbReference type="PROSITE" id="PS00894">
    <property type="entry name" value="HTH_DEOR_1"/>
    <property type="match status" value="1"/>
</dbReference>
<evidence type="ECO:0000256" key="6">
    <source>
        <dbReference type="ARBA" id="ARBA00024937"/>
    </source>
</evidence>
<organism evidence="9 10">
    <name type="scientific">Cutibacterium avidum</name>
    <dbReference type="NCBI Taxonomy" id="33010"/>
    <lineage>
        <taxon>Bacteria</taxon>
        <taxon>Bacillati</taxon>
        <taxon>Actinomycetota</taxon>
        <taxon>Actinomycetes</taxon>
        <taxon>Propionibacteriales</taxon>
        <taxon>Propionibacteriaceae</taxon>
        <taxon>Cutibacterium</taxon>
    </lineage>
</organism>
<keyword evidence="2" id="KW-0678">Repressor</keyword>
<gene>
    <name evidence="9" type="ORF">CHT91_00970</name>
    <name evidence="8" type="ORF">V7F78_10820</name>
</gene>
<dbReference type="InterPro" id="IPR014036">
    <property type="entry name" value="DeoR-like_C"/>
</dbReference>
<dbReference type="InterPro" id="IPR001034">
    <property type="entry name" value="DeoR_HTH"/>
</dbReference>
<dbReference type="SUPFAM" id="SSF46785">
    <property type="entry name" value="Winged helix' DNA-binding domain"/>
    <property type="match status" value="1"/>
</dbReference>
<dbReference type="RefSeq" id="WP_036975628.1">
    <property type="nucleotide sequence ID" value="NZ_CABKSM010000001.1"/>
</dbReference>
<name>A0A3E2DNN2_9ACTN</name>
<comment type="caution">
    <text evidence="9">The sequence shown here is derived from an EMBL/GenBank/DDBJ whole genome shotgun (WGS) entry which is preliminary data.</text>
</comment>
<protein>
    <recommendedName>
        <fullName evidence="1">Lactose phosphotransferase system repressor</fullName>
    </recommendedName>
</protein>
<evidence type="ECO:0000256" key="4">
    <source>
        <dbReference type="ARBA" id="ARBA00023125"/>
    </source>
</evidence>
<dbReference type="GO" id="GO:0003700">
    <property type="term" value="F:DNA-binding transcription factor activity"/>
    <property type="evidence" value="ECO:0007669"/>
    <property type="project" value="InterPro"/>
</dbReference>
<evidence type="ECO:0000256" key="3">
    <source>
        <dbReference type="ARBA" id="ARBA00023015"/>
    </source>
</evidence>
<dbReference type="InterPro" id="IPR036388">
    <property type="entry name" value="WH-like_DNA-bd_sf"/>
</dbReference>
<dbReference type="SUPFAM" id="SSF100950">
    <property type="entry name" value="NagB/RpiA/CoA transferase-like"/>
    <property type="match status" value="1"/>
</dbReference>
<keyword evidence="3" id="KW-0805">Transcription regulation</keyword>
<dbReference type="InterPro" id="IPR050313">
    <property type="entry name" value="Carb_Metab_HTH_regulators"/>
</dbReference>
<evidence type="ECO:0000313" key="9">
    <source>
        <dbReference type="EMBL" id="RFT46918.1"/>
    </source>
</evidence>
<keyword evidence="4 8" id="KW-0238">DNA-binding</keyword>
<dbReference type="Proteomes" id="UP000259211">
    <property type="component" value="Unassembled WGS sequence"/>
</dbReference>
<dbReference type="Proteomes" id="UP001309299">
    <property type="component" value="Unassembled WGS sequence"/>
</dbReference>
<dbReference type="InterPro" id="IPR036390">
    <property type="entry name" value="WH_DNA-bd_sf"/>
</dbReference>
<evidence type="ECO:0000256" key="5">
    <source>
        <dbReference type="ARBA" id="ARBA00023163"/>
    </source>
</evidence>
<reference evidence="8" key="2">
    <citation type="submission" date="2024-02" db="EMBL/GenBank/DDBJ databases">
        <title>Bacterial skin colonization with Propionibacterium avidum as a risk factor for Periprosthetic Joint Infections - a single-center prospective study.</title>
        <authorList>
            <person name="Achermann Y."/>
        </authorList>
    </citation>
    <scope>NUCLEOTIDE SEQUENCE</scope>
    <source>
        <strain evidence="8">PAVI-2017310195</strain>
    </source>
</reference>
<dbReference type="PANTHER" id="PTHR30363:SF4">
    <property type="entry name" value="GLYCEROL-3-PHOSPHATE REGULON REPRESSOR"/>
    <property type="match status" value="1"/>
</dbReference>
<dbReference type="InterPro" id="IPR018356">
    <property type="entry name" value="Tscrpt_reg_HTH_DeoR_CS"/>
</dbReference>
<dbReference type="Gene3D" id="1.10.10.10">
    <property type="entry name" value="Winged helix-like DNA-binding domain superfamily/Winged helix DNA-binding domain"/>
    <property type="match status" value="1"/>
</dbReference>
<dbReference type="InterPro" id="IPR037171">
    <property type="entry name" value="NagB/RpiA_transferase-like"/>
</dbReference>
<dbReference type="PRINTS" id="PR00037">
    <property type="entry name" value="HTHLACR"/>
</dbReference>
<dbReference type="GO" id="GO:0003677">
    <property type="term" value="F:DNA binding"/>
    <property type="evidence" value="ECO:0007669"/>
    <property type="project" value="UniProtKB-KW"/>
</dbReference>
<comment type="function">
    <text evidence="6">Repressor of the lactose catabolism operon. Galactose-6-phosphate is the inducer.</text>
</comment>
<accession>A0A3E2DNN2</accession>
<sequence length="252" mass="26670">MQRLLRQRMIIRALGPAPISVDSLVDLTGASPATIRRDLTDLEGHGQLRKVHGGAVSVNLRGAPLPYHLRAAENADAKVAIAKVINDLVVDDMAIILDNGSTMAIIAEALRNRPITALCLSLRSALPLADAGTATVVTPGGTVMPETFRYEATACLQALHDFRADMAIVGTCAAAAAHGLTVTTYEDAQIKRSILATSSRVTLAATGEKLTRTSSFRFGNIEDVDDLVTTSEAPDTTVETFRQAGTSIHIAD</sequence>
<proteinExistence type="predicted"/>
<keyword evidence="5" id="KW-0804">Transcription</keyword>
<evidence type="ECO:0000256" key="1">
    <source>
        <dbReference type="ARBA" id="ARBA00021390"/>
    </source>
</evidence>
<dbReference type="PANTHER" id="PTHR30363">
    <property type="entry name" value="HTH-TYPE TRANSCRIPTIONAL REGULATOR SRLR-RELATED"/>
    <property type="match status" value="1"/>
</dbReference>
<feature type="domain" description="HTH deoR-type" evidence="7">
    <location>
        <begin position="2"/>
        <end position="57"/>
    </location>
</feature>
<dbReference type="AlphaFoldDB" id="A0A3E2DNN2"/>